<dbReference type="OrthoDB" id="674604at2759"/>
<feature type="domain" description="Heterokaryon incompatibility" evidence="1">
    <location>
        <begin position="22"/>
        <end position="108"/>
    </location>
</feature>
<evidence type="ECO:0000259" key="1">
    <source>
        <dbReference type="Pfam" id="PF06985"/>
    </source>
</evidence>
<proteinExistence type="predicted"/>
<evidence type="ECO:0000313" key="4">
    <source>
        <dbReference type="Proteomes" id="UP000469558"/>
    </source>
</evidence>
<name>A0A8T9CE04_9HELO</name>
<dbReference type="AlphaFoldDB" id="A0A8T9CE04"/>
<dbReference type="Proteomes" id="UP000469558">
    <property type="component" value="Unassembled WGS sequence"/>
</dbReference>
<dbReference type="InterPro" id="IPR058525">
    <property type="entry name" value="DUF8212"/>
</dbReference>
<dbReference type="InterPro" id="IPR010730">
    <property type="entry name" value="HET"/>
</dbReference>
<evidence type="ECO:0000313" key="3">
    <source>
        <dbReference type="EMBL" id="TVY81964.1"/>
    </source>
</evidence>
<dbReference type="PANTHER" id="PTHR10622:SF12">
    <property type="entry name" value="HET DOMAIN-CONTAINING PROTEIN"/>
    <property type="match status" value="1"/>
</dbReference>
<dbReference type="PANTHER" id="PTHR10622">
    <property type="entry name" value="HET DOMAIN-CONTAINING PROTEIN"/>
    <property type="match status" value="1"/>
</dbReference>
<gene>
    <name evidence="3" type="primary">HET-E1_22</name>
    <name evidence="3" type="ORF">LSUE1_G004358</name>
</gene>
<protein>
    <submittedName>
        <fullName evidence="3">Vegetative incompatibility protein HET-E-1</fullName>
    </submittedName>
</protein>
<accession>A0A8T9CE04</accession>
<evidence type="ECO:0000259" key="2">
    <source>
        <dbReference type="Pfam" id="PF26640"/>
    </source>
</evidence>
<dbReference type="Pfam" id="PF26640">
    <property type="entry name" value="DUF8212"/>
    <property type="match status" value="1"/>
</dbReference>
<dbReference type="Pfam" id="PF06985">
    <property type="entry name" value="HET"/>
    <property type="match status" value="1"/>
</dbReference>
<feature type="domain" description="DUF8212" evidence="2">
    <location>
        <begin position="194"/>
        <end position="230"/>
    </location>
</feature>
<comment type="caution">
    <text evidence="3">The sequence shown here is derived from an EMBL/GenBank/DDBJ whole genome shotgun (WGS) entry which is preliminary data.</text>
</comment>
<organism evidence="3 4">
    <name type="scientific">Lachnellula suecica</name>
    <dbReference type="NCBI Taxonomy" id="602035"/>
    <lineage>
        <taxon>Eukaryota</taxon>
        <taxon>Fungi</taxon>
        <taxon>Dikarya</taxon>
        <taxon>Ascomycota</taxon>
        <taxon>Pezizomycotina</taxon>
        <taxon>Leotiomycetes</taxon>
        <taxon>Helotiales</taxon>
        <taxon>Lachnaceae</taxon>
        <taxon>Lachnellula</taxon>
    </lineage>
</organism>
<reference evidence="3 4" key="1">
    <citation type="submission" date="2018-05" db="EMBL/GenBank/DDBJ databases">
        <title>Genome sequencing and assembly of the regulated plant pathogen Lachnellula willkommii and related sister species for the development of diagnostic species identification markers.</title>
        <authorList>
            <person name="Giroux E."/>
            <person name="Bilodeau G."/>
        </authorList>
    </citation>
    <scope>NUCLEOTIDE SEQUENCE [LARGE SCALE GENOMIC DNA]</scope>
    <source>
        <strain evidence="3 4">CBS 268.59</strain>
    </source>
</reference>
<dbReference type="EMBL" id="QGMK01000395">
    <property type="protein sequence ID" value="TVY81964.1"/>
    <property type="molecule type" value="Genomic_DNA"/>
</dbReference>
<sequence>MRLINTSTLSLHDFTLAKTPPYAILSHTWGSNETTFQEISKPPRQRVASKGYAKIEKTCELAREDGLEFAWVDTCCIDKSSSAELTESINSMFQWYEAAAVCYVALEDLPPDVAPGDGFPKCRWLKSDFVDIIGTVTGVPVSLLMGGCGVKTFSVAERMSWAASRQTTRREDMGYCLLGIFDVNMPLIYGEGIKAFRRLQEEIVKHNNDMTIFAWERPSQQCSRLGLFAHSPQAFAGSAGIVPFSDDFLDFSVSNKGLFRPGDSVQRIASVKRSDHPDGDTVRYLINLGIRRDVEGAEGGIYLRKIGPNLFHRDSAL</sequence>
<keyword evidence="4" id="KW-1185">Reference proteome</keyword>